<organism evidence="3 4">
    <name type="scientific">Lyophyllum shimeji</name>
    <name type="common">Hon-shimeji</name>
    <name type="synonym">Tricholoma shimeji</name>
    <dbReference type="NCBI Taxonomy" id="47721"/>
    <lineage>
        <taxon>Eukaryota</taxon>
        <taxon>Fungi</taxon>
        <taxon>Dikarya</taxon>
        <taxon>Basidiomycota</taxon>
        <taxon>Agaricomycotina</taxon>
        <taxon>Agaricomycetes</taxon>
        <taxon>Agaricomycetidae</taxon>
        <taxon>Agaricales</taxon>
        <taxon>Tricholomatineae</taxon>
        <taxon>Lyophyllaceae</taxon>
        <taxon>Lyophyllum</taxon>
    </lineage>
</organism>
<sequence>MTVEDLIEHFDAPSSIGVPVVDGIASKQRDPSARANSSSFGAVSNPARFLKHAGRAEYVTGGKSLVSLPHVAALPHSVQESTLDITEFSSTAPNHLYSGLPIYSRLFPQPTARRSLDHDDAYPLSPRGAHGYRDKSDSPSRASKPHAPPSKSTHGMKHVPVPATVVFARDAPPLYLPQLDKLLSSLSPPEFRDGSGGMFSPMDKLVESGMSLDDLEANSSVTPAWRNRKTLLGATVNVVLGFTGSSALASFYSLQGLLNTIQIFALILSTIVPVDRKDLGDKWRQLFLGTIPNVLALNFASTLVESLVFLLIFMAIAAALLFYFYRSSVQCDRYGTVEGLQRPGAKGKQWGLVIVTFLLTVIYLPLSTMAVHVLVWSQDIFAARASK</sequence>
<proteinExistence type="predicted"/>
<accession>A0A9P3UJY8</accession>
<evidence type="ECO:0000256" key="1">
    <source>
        <dbReference type="SAM" id="MobiDB-lite"/>
    </source>
</evidence>
<keyword evidence="2" id="KW-1133">Transmembrane helix</keyword>
<feature type="transmembrane region" description="Helical" evidence="2">
    <location>
        <begin position="307"/>
        <end position="325"/>
    </location>
</feature>
<dbReference type="EMBL" id="BRPK01000003">
    <property type="protein sequence ID" value="GLB36113.1"/>
    <property type="molecule type" value="Genomic_DNA"/>
</dbReference>
<evidence type="ECO:0000313" key="4">
    <source>
        <dbReference type="Proteomes" id="UP001063166"/>
    </source>
</evidence>
<dbReference type="Proteomes" id="UP001063166">
    <property type="component" value="Unassembled WGS sequence"/>
</dbReference>
<feature type="transmembrane region" description="Helical" evidence="2">
    <location>
        <begin position="257"/>
        <end position="274"/>
    </location>
</feature>
<feature type="transmembrane region" description="Helical" evidence="2">
    <location>
        <begin position="350"/>
        <end position="375"/>
    </location>
</feature>
<keyword evidence="4" id="KW-1185">Reference proteome</keyword>
<dbReference type="OrthoDB" id="3041194at2759"/>
<dbReference type="AlphaFoldDB" id="A0A9P3UJY8"/>
<keyword evidence="2" id="KW-0812">Transmembrane</keyword>
<feature type="region of interest" description="Disordered" evidence="1">
    <location>
        <begin position="114"/>
        <end position="157"/>
    </location>
</feature>
<feature type="transmembrane region" description="Helical" evidence="2">
    <location>
        <begin position="286"/>
        <end position="301"/>
    </location>
</feature>
<protein>
    <submittedName>
        <fullName evidence="3">Uncharacterized protein</fullName>
    </submittedName>
</protein>
<gene>
    <name evidence="3" type="ORF">LshimejAT787_0304010</name>
</gene>
<reference evidence="3" key="1">
    <citation type="submission" date="2022-07" db="EMBL/GenBank/DDBJ databases">
        <title>The genome of Lyophyllum shimeji provides insight into the initial evolution of ectomycorrhizal fungal genome.</title>
        <authorList>
            <person name="Kobayashi Y."/>
            <person name="Shibata T."/>
            <person name="Hirakawa H."/>
            <person name="Shigenobu S."/>
            <person name="Nishiyama T."/>
            <person name="Yamada A."/>
            <person name="Hasebe M."/>
            <person name="Kawaguchi M."/>
        </authorList>
    </citation>
    <scope>NUCLEOTIDE SEQUENCE</scope>
    <source>
        <strain evidence="3">AT787</strain>
    </source>
</reference>
<name>A0A9P3UJY8_LYOSH</name>
<evidence type="ECO:0000256" key="2">
    <source>
        <dbReference type="SAM" id="Phobius"/>
    </source>
</evidence>
<keyword evidence="2" id="KW-0472">Membrane</keyword>
<evidence type="ECO:0000313" key="3">
    <source>
        <dbReference type="EMBL" id="GLB36113.1"/>
    </source>
</evidence>
<comment type="caution">
    <text evidence="3">The sequence shown here is derived from an EMBL/GenBank/DDBJ whole genome shotgun (WGS) entry which is preliminary data.</text>
</comment>